<evidence type="ECO:0000313" key="5">
    <source>
        <dbReference type="Proteomes" id="UP000294619"/>
    </source>
</evidence>
<dbReference type="PANTHER" id="PTHR38781:SF1">
    <property type="entry name" value="ANTITOXIN DINJ-RELATED"/>
    <property type="match status" value="1"/>
</dbReference>
<dbReference type="AlphaFoldDB" id="A0A4R3Y505"/>
<keyword evidence="6" id="KW-1185">Reference proteome</keyword>
<organism evidence="3 5">
    <name type="scientific">Testudinibacter aquarius</name>
    <dbReference type="NCBI Taxonomy" id="1524974"/>
    <lineage>
        <taxon>Bacteria</taxon>
        <taxon>Pseudomonadati</taxon>
        <taxon>Pseudomonadota</taxon>
        <taxon>Gammaproteobacteria</taxon>
        <taxon>Pasteurellales</taxon>
        <taxon>Pasteurellaceae</taxon>
        <taxon>Testudinibacter</taxon>
    </lineage>
</organism>
<reference evidence="3 5" key="1">
    <citation type="submission" date="2019-03" db="EMBL/GenBank/DDBJ databases">
        <title>Genomic Encyclopedia of Type Strains, Phase IV (KMG-IV): sequencing the most valuable type-strain genomes for metagenomic binning, comparative biology and taxonomic classification.</title>
        <authorList>
            <person name="Goeker M."/>
        </authorList>
    </citation>
    <scope>NUCLEOTIDE SEQUENCE [LARGE SCALE GENOMIC DNA]</scope>
    <source>
        <strain evidence="3 5">DSM 28140</strain>
    </source>
</reference>
<dbReference type="RefSeq" id="WP_132966889.1">
    <property type="nucleotide sequence ID" value="NZ_LEKL01000017.1"/>
</dbReference>
<dbReference type="Proteomes" id="UP000305526">
    <property type="component" value="Unassembled WGS sequence"/>
</dbReference>
<dbReference type="EMBL" id="VDGV01000020">
    <property type="protein sequence ID" value="TNG92864.1"/>
    <property type="molecule type" value="Genomic_DNA"/>
</dbReference>
<evidence type="ECO:0000313" key="6">
    <source>
        <dbReference type="Proteomes" id="UP000305526"/>
    </source>
</evidence>
<dbReference type="GO" id="GO:0015643">
    <property type="term" value="F:toxic substance binding"/>
    <property type="evidence" value="ECO:0007669"/>
    <property type="project" value="InterPro"/>
</dbReference>
<protein>
    <submittedName>
        <fullName evidence="3">DNA-damage-inducible protein J</fullName>
    </submittedName>
    <submittedName>
        <fullName evidence="4">Type II toxin-antitoxin system RelB/DinJ family antitoxin</fullName>
    </submittedName>
</protein>
<dbReference type="PANTHER" id="PTHR38781">
    <property type="entry name" value="ANTITOXIN DINJ-RELATED"/>
    <property type="match status" value="1"/>
</dbReference>
<reference evidence="4 6" key="2">
    <citation type="submission" date="2019-05" db="EMBL/GenBank/DDBJ databases">
        <title>Pasteurellaceae isolates from reptiles.</title>
        <authorList>
            <person name="Bojesen A.M."/>
            <person name="Lund E."/>
        </authorList>
    </citation>
    <scope>NUCLEOTIDE SEQUENCE [LARGE SCALE GENOMIC DNA]</scope>
    <source>
        <strain evidence="4 6">ELNT2x</strain>
    </source>
</reference>
<sequence length="84" mass="9484">MDASVTIRVDSRIKKQAQENAKKLGIDLSTAIRMLLKQLAATQRLPEGLLQPNEETLQAIYELENQINTATFSTVDELKRDLGW</sequence>
<evidence type="ECO:0000313" key="4">
    <source>
        <dbReference type="EMBL" id="TNG92864.1"/>
    </source>
</evidence>
<gene>
    <name evidence="3" type="ORF">EDC16_105244</name>
    <name evidence="4" type="ORF">FHQ21_03180</name>
</gene>
<dbReference type="EMBL" id="SMCP01000005">
    <property type="protein sequence ID" value="TCV87325.1"/>
    <property type="molecule type" value="Genomic_DNA"/>
</dbReference>
<dbReference type="Gene3D" id="1.10.1220.10">
    <property type="entry name" value="Met repressor-like"/>
    <property type="match status" value="1"/>
</dbReference>
<dbReference type="InterPro" id="IPR013321">
    <property type="entry name" value="Arc_rbn_hlx_hlx"/>
</dbReference>
<evidence type="ECO:0000313" key="3">
    <source>
        <dbReference type="EMBL" id="TCV87325.1"/>
    </source>
</evidence>
<proteinExistence type="inferred from homology"/>
<name>A0A4R3Y505_9PAST</name>
<evidence type="ECO:0000256" key="2">
    <source>
        <dbReference type="ARBA" id="ARBA00022649"/>
    </source>
</evidence>
<dbReference type="GO" id="GO:0000987">
    <property type="term" value="F:cis-regulatory region sequence-specific DNA binding"/>
    <property type="evidence" value="ECO:0007669"/>
    <property type="project" value="InterPro"/>
</dbReference>
<keyword evidence="2" id="KW-1277">Toxin-antitoxin system</keyword>
<accession>A0A4R3Y505</accession>
<dbReference type="InterPro" id="IPR007337">
    <property type="entry name" value="RelB/DinJ"/>
</dbReference>
<dbReference type="GO" id="GO:0006351">
    <property type="term" value="P:DNA-templated transcription"/>
    <property type="evidence" value="ECO:0007669"/>
    <property type="project" value="TreeGrafter"/>
</dbReference>
<dbReference type="NCBIfam" id="TIGR02384">
    <property type="entry name" value="RelB_DinJ"/>
    <property type="match status" value="1"/>
</dbReference>
<dbReference type="PIRSF" id="PIRSF003108">
    <property type="entry name" value="DinJ"/>
    <property type="match status" value="1"/>
</dbReference>
<dbReference type="GO" id="GO:0006355">
    <property type="term" value="P:regulation of DNA-templated transcription"/>
    <property type="evidence" value="ECO:0007669"/>
    <property type="project" value="InterPro"/>
</dbReference>
<evidence type="ECO:0000256" key="1">
    <source>
        <dbReference type="ARBA" id="ARBA00010562"/>
    </source>
</evidence>
<dbReference type="Proteomes" id="UP000294619">
    <property type="component" value="Unassembled WGS sequence"/>
</dbReference>
<dbReference type="InterPro" id="IPR026262">
    <property type="entry name" value="DinJ"/>
</dbReference>
<dbReference type="GO" id="GO:0044010">
    <property type="term" value="P:single-species biofilm formation"/>
    <property type="evidence" value="ECO:0007669"/>
    <property type="project" value="InterPro"/>
</dbReference>
<comment type="similarity">
    <text evidence="1">Belongs to the RelB/DinJ antitoxin family.</text>
</comment>
<comment type="caution">
    <text evidence="3">The sequence shown here is derived from an EMBL/GenBank/DDBJ whole genome shotgun (WGS) entry which is preliminary data.</text>
</comment>
<dbReference type="Pfam" id="PF04221">
    <property type="entry name" value="RelB"/>
    <property type="match status" value="1"/>
</dbReference>